<evidence type="ECO:0000256" key="2">
    <source>
        <dbReference type="SAM" id="Phobius"/>
    </source>
</evidence>
<dbReference type="Gene3D" id="3.40.50.1820">
    <property type="entry name" value="alpha/beta hydrolase"/>
    <property type="match status" value="1"/>
</dbReference>
<gene>
    <name evidence="3" type="ORF">EVEC_LOCUS11776</name>
</gene>
<reference evidence="3 4" key="2">
    <citation type="submission" date="2018-10" db="EMBL/GenBank/DDBJ databases">
        <authorList>
            <consortium name="Pathogen Informatics"/>
        </authorList>
    </citation>
    <scope>NUCLEOTIDE SEQUENCE [LARGE SCALE GENOMIC DNA]</scope>
</reference>
<sequence>MEPGEDFCHKRFLSFEENLYASLQVNPYNLHSPCLKKWEIEEKENLDSSEQVFGVPCTNDTAVLQYFSRDDVRKALYIPSEAPQWSTCNFNITLSFVYLKNLTIEKNLREAALAGIKILLYYGDLDAVCNFAIGQQLAYDIGCDVTVEKEPVVVDEVHEGYRSVYGNVEFVLLKGCGHMVPAEKPRVALEIVRNFIQKYNYSKCSISRDVHSSATNIKSRPMFLVIFLSRLIVSFLITTMVLSSRL</sequence>
<comment type="similarity">
    <text evidence="1">Belongs to the peptidase S10 family.</text>
</comment>
<evidence type="ECO:0000313" key="5">
    <source>
        <dbReference type="WBParaSite" id="EVEC_0001259801-mRNA-1"/>
    </source>
</evidence>
<keyword evidence="2" id="KW-0472">Membrane</keyword>
<accession>A0A0N4VNN0</accession>
<dbReference type="InterPro" id="IPR029058">
    <property type="entry name" value="AB_hydrolase_fold"/>
</dbReference>
<evidence type="ECO:0000313" key="4">
    <source>
        <dbReference type="Proteomes" id="UP000274131"/>
    </source>
</evidence>
<dbReference type="AlphaFoldDB" id="A0A0N4VNN0"/>
<dbReference type="OrthoDB" id="443318at2759"/>
<dbReference type="STRING" id="51028.A0A0N4VNN0"/>
<evidence type="ECO:0000313" key="3">
    <source>
        <dbReference type="EMBL" id="VDD97025.1"/>
    </source>
</evidence>
<dbReference type="SUPFAM" id="SSF53474">
    <property type="entry name" value="alpha/beta-Hydrolases"/>
    <property type="match status" value="1"/>
</dbReference>
<feature type="transmembrane region" description="Helical" evidence="2">
    <location>
        <begin position="222"/>
        <end position="242"/>
    </location>
</feature>
<proteinExistence type="inferred from homology"/>
<dbReference type="Proteomes" id="UP000274131">
    <property type="component" value="Unassembled WGS sequence"/>
</dbReference>
<keyword evidence="2" id="KW-1133">Transmembrane helix</keyword>
<keyword evidence="4" id="KW-1185">Reference proteome</keyword>
<dbReference type="GO" id="GO:0004185">
    <property type="term" value="F:serine-type carboxypeptidase activity"/>
    <property type="evidence" value="ECO:0007669"/>
    <property type="project" value="InterPro"/>
</dbReference>
<dbReference type="Pfam" id="PF00450">
    <property type="entry name" value="Peptidase_S10"/>
    <property type="match status" value="1"/>
</dbReference>
<dbReference type="GO" id="GO:0006508">
    <property type="term" value="P:proteolysis"/>
    <property type="evidence" value="ECO:0007669"/>
    <property type="project" value="InterPro"/>
</dbReference>
<protein>
    <submittedName>
        <fullName evidence="5">Peptidase S10, serine carboxypeptidase, Alpha/Beta hydrolase fold protein</fullName>
    </submittedName>
</protein>
<evidence type="ECO:0000256" key="1">
    <source>
        <dbReference type="ARBA" id="ARBA00009431"/>
    </source>
</evidence>
<name>A0A0N4VNN0_ENTVE</name>
<reference evidence="5" key="1">
    <citation type="submission" date="2017-02" db="UniProtKB">
        <authorList>
            <consortium name="WormBaseParasite"/>
        </authorList>
    </citation>
    <scope>IDENTIFICATION</scope>
</reference>
<dbReference type="InterPro" id="IPR001563">
    <property type="entry name" value="Peptidase_S10"/>
</dbReference>
<dbReference type="EMBL" id="UXUI01012682">
    <property type="protein sequence ID" value="VDD97025.1"/>
    <property type="molecule type" value="Genomic_DNA"/>
</dbReference>
<keyword evidence="2" id="KW-0812">Transmembrane</keyword>
<organism evidence="5">
    <name type="scientific">Enterobius vermicularis</name>
    <name type="common">Human pinworm</name>
    <dbReference type="NCBI Taxonomy" id="51028"/>
    <lineage>
        <taxon>Eukaryota</taxon>
        <taxon>Metazoa</taxon>
        <taxon>Ecdysozoa</taxon>
        <taxon>Nematoda</taxon>
        <taxon>Chromadorea</taxon>
        <taxon>Rhabditida</taxon>
        <taxon>Spirurina</taxon>
        <taxon>Oxyuridomorpha</taxon>
        <taxon>Oxyuroidea</taxon>
        <taxon>Oxyuridae</taxon>
        <taxon>Enterobius</taxon>
    </lineage>
</organism>
<dbReference type="WBParaSite" id="EVEC_0001259801-mRNA-1">
    <property type="protein sequence ID" value="EVEC_0001259801-mRNA-1"/>
    <property type="gene ID" value="EVEC_0001259801"/>
</dbReference>